<gene>
    <name evidence="1" type="ORF">DXB87_10785</name>
</gene>
<dbReference type="AlphaFoldDB" id="A0A3E4Z765"/>
<proteinExistence type="predicted"/>
<organism evidence="1 2">
    <name type="scientific">Phocaeicola plebeius</name>
    <dbReference type="NCBI Taxonomy" id="310297"/>
    <lineage>
        <taxon>Bacteria</taxon>
        <taxon>Pseudomonadati</taxon>
        <taxon>Bacteroidota</taxon>
        <taxon>Bacteroidia</taxon>
        <taxon>Bacteroidales</taxon>
        <taxon>Bacteroidaceae</taxon>
        <taxon>Phocaeicola</taxon>
    </lineage>
</organism>
<comment type="caution">
    <text evidence="1">The sequence shown here is derived from an EMBL/GenBank/DDBJ whole genome shotgun (WGS) entry which is preliminary data.</text>
</comment>
<reference evidence="1 2" key="1">
    <citation type="submission" date="2018-08" db="EMBL/GenBank/DDBJ databases">
        <title>A genome reference for cultivated species of the human gut microbiota.</title>
        <authorList>
            <person name="Zou Y."/>
            <person name="Xue W."/>
            <person name="Luo G."/>
        </authorList>
    </citation>
    <scope>NUCLEOTIDE SEQUENCE [LARGE SCALE GENOMIC DNA]</scope>
    <source>
        <strain evidence="1 2">OM06-2</strain>
    </source>
</reference>
<evidence type="ECO:0000313" key="2">
    <source>
        <dbReference type="Proteomes" id="UP000260814"/>
    </source>
</evidence>
<name>A0A3E4Z765_9BACT</name>
<dbReference type="Proteomes" id="UP000260814">
    <property type="component" value="Unassembled WGS sequence"/>
</dbReference>
<accession>A0A3E4Z765</accession>
<sequence length="114" mass="12180">MIQKKSLKEAIQNPEIISVVGGLIGVATSTKNGLASKDWCFPKGGTVSPSQTIDDLEAGIYSVGAGNDNIPGSSTGVLFVDINLAYGYRIQRFYDTKGNKLVRINSGSAWGRWV</sequence>
<dbReference type="EMBL" id="QSTW01000013">
    <property type="protein sequence ID" value="RGM90378.1"/>
    <property type="molecule type" value="Genomic_DNA"/>
</dbReference>
<evidence type="ECO:0000313" key="1">
    <source>
        <dbReference type="EMBL" id="RGM90378.1"/>
    </source>
</evidence>
<protein>
    <submittedName>
        <fullName evidence="1">Uncharacterized protein</fullName>
    </submittedName>
</protein>
<dbReference type="RefSeq" id="WP_117702172.1">
    <property type="nucleotide sequence ID" value="NZ_QSTW01000013.1"/>
</dbReference>